<feature type="transmembrane region" description="Helical" evidence="3">
    <location>
        <begin position="267"/>
        <end position="286"/>
    </location>
</feature>
<dbReference type="PANTHER" id="PTHR22911:SF137">
    <property type="entry name" value="SOLUTE CARRIER FAMILY 35 MEMBER G2-RELATED"/>
    <property type="match status" value="1"/>
</dbReference>
<comment type="subcellular location">
    <subcellularLocation>
        <location evidence="1">Endomembrane system</location>
        <topology evidence="1">Multi-pass membrane protein</topology>
    </subcellularLocation>
</comment>
<feature type="transmembrane region" description="Helical" evidence="3">
    <location>
        <begin position="211"/>
        <end position="231"/>
    </location>
</feature>
<keyword evidence="3" id="KW-0812">Transmembrane</keyword>
<evidence type="ECO:0000313" key="6">
    <source>
        <dbReference type="Proteomes" id="UP001218246"/>
    </source>
</evidence>
<gene>
    <name evidence="5" type="ORF">P6P90_14315</name>
</gene>
<feature type="transmembrane region" description="Helical" evidence="3">
    <location>
        <begin position="12"/>
        <end position="36"/>
    </location>
</feature>
<dbReference type="Pfam" id="PF00892">
    <property type="entry name" value="EamA"/>
    <property type="match status" value="2"/>
</dbReference>
<proteinExistence type="inferred from homology"/>
<feature type="transmembrane region" description="Helical" evidence="3">
    <location>
        <begin position="139"/>
        <end position="157"/>
    </location>
</feature>
<reference evidence="5 6" key="1">
    <citation type="submission" date="2023-04" db="EMBL/GenBank/DDBJ databases">
        <title>Ectobacillus antri isolated from activated sludge.</title>
        <authorList>
            <person name="Yan P."/>
            <person name="Liu X."/>
        </authorList>
    </citation>
    <scope>NUCLEOTIDE SEQUENCE [LARGE SCALE GENOMIC DNA]</scope>
    <source>
        <strain evidence="5 6">C18H</strain>
    </source>
</reference>
<organism evidence="5 6">
    <name type="scientific">Ectobacillus antri</name>
    <dbReference type="NCBI Taxonomy" id="2486280"/>
    <lineage>
        <taxon>Bacteria</taxon>
        <taxon>Bacillati</taxon>
        <taxon>Bacillota</taxon>
        <taxon>Bacilli</taxon>
        <taxon>Bacillales</taxon>
        <taxon>Bacillaceae</taxon>
        <taxon>Ectobacillus</taxon>
    </lineage>
</organism>
<feature type="transmembrane region" description="Helical" evidence="3">
    <location>
        <begin position="292"/>
        <end position="310"/>
    </location>
</feature>
<feature type="domain" description="EamA" evidence="4">
    <location>
        <begin position="8"/>
        <end position="155"/>
    </location>
</feature>
<keyword evidence="6" id="KW-1185">Reference proteome</keyword>
<evidence type="ECO:0000256" key="1">
    <source>
        <dbReference type="ARBA" id="ARBA00004127"/>
    </source>
</evidence>
<feature type="transmembrane region" description="Helical" evidence="3">
    <location>
        <begin position="85"/>
        <end position="105"/>
    </location>
</feature>
<comment type="similarity">
    <text evidence="2">Belongs to the EamA transporter family.</text>
</comment>
<sequence length="327" mass="35141">MMNKGQGKGIFFGLSSGILWALDTVLIGIVLSRAVFLSTEQVIFLAPLVSTLLHDTLSAIWMAIYMLFRGELKQTLSKLRTKSGLFVVLAALMGGPVGMTGYVLAVKYIGASYTASISAVYPAIGALFAFIFLKDKLGLRSWFGLLISIGFIFFLGYSNEGIATESYLLGFFFAAMCVVGWGLECVIIAYGMKDDEVSPEQALQIRQLTSALTFAAIIIPVFGGHFLTVDVLMSKEFPLIAVIALAGTASYVFYYKAINHIGPTKAMALNITYAAWTVIIGMIVLGTAFSPKLLLCSIGIIVGSILTVASPKEVIGISFRNGEKKTA</sequence>
<dbReference type="SUPFAM" id="SSF103481">
    <property type="entry name" value="Multidrug resistance efflux transporter EmrE"/>
    <property type="match status" value="2"/>
</dbReference>
<keyword evidence="3" id="KW-0472">Membrane</keyword>
<protein>
    <submittedName>
        <fullName evidence="5">DMT family transporter</fullName>
    </submittedName>
</protein>
<evidence type="ECO:0000313" key="5">
    <source>
        <dbReference type="EMBL" id="MDG5755120.1"/>
    </source>
</evidence>
<evidence type="ECO:0000256" key="2">
    <source>
        <dbReference type="ARBA" id="ARBA00007362"/>
    </source>
</evidence>
<comment type="caution">
    <text evidence="5">The sequence shown here is derived from an EMBL/GenBank/DDBJ whole genome shotgun (WGS) entry which is preliminary data.</text>
</comment>
<feature type="transmembrane region" description="Helical" evidence="3">
    <location>
        <begin position="111"/>
        <end position="132"/>
    </location>
</feature>
<keyword evidence="3" id="KW-1133">Transmembrane helix</keyword>
<dbReference type="EMBL" id="JARULN010000019">
    <property type="protein sequence ID" value="MDG5755120.1"/>
    <property type="molecule type" value="Genomic_DNA"/>
</dbReference>
<dbReference type="Proteomes" id="UP001218246">
    <property type="component" value="Unassembled WGS sequence"/>
</dbReference>
<feature type="domain" description="EamA" evidence="4">
    <location>
        <begin position="169"/>
        <end position="308"/>
    </location>
</feature>
<dbReference type="InterPro" id="IPR037185">
    <property type="entry name" value="EmrE-like"/>
</dbReference>
<accession>A0ABT6H8Y0</accession>
<name>A0ABT6H8Y0_9BACI</name>
<dbReference type="InterPro" id="IPR000620">
    <property type="entry name" value="EamA_dom"/>
</dbReference>
<dbReference type="PANTHER" id="PTHR22911">
    <property type="entry name" value="ACYL-MALONYL CONDENSING ENZYME-RELATED"/>
    <property type="match status" value="1"/>
</dbReference>
<evidence type="ECO:0000256" key="3">
    <source>
        <dbReference type="SAM" id="Phobius"/>
    </source>
</evidence>
<feature type="transmembrane region" description="Helical" evidence="3">
    <location>
        <begin position="42"/>
        <end position="64"/>
    </location>
</feature>
<feature type="transmembrane region" description="Helical" evidence="3">
    <location>
        <begin position="169"/>
        <end position="190"/>
    </location>
</feature>
<feature type="transmembrane region" description="Helical" evidence="3">
    <location>
        <begin position="237"/>
        <end position="255"/>
    </location>
</feature>
<evidence type="ECO:0000259" key="4">
    <source>
        <dbReference type="Pfam" id="PF00892"/>
    </source>
</evidence>